<keyword evidence="1" id="KW-0812">Transmembrane</keyword>
<keyword evidence="1" id="KW-0472">Membrane</keyword>
<gene>
    <name evidence="2" type="ORF">BDW02DRAFT_599073</name>
</gene>
<dbReference type="AlphaFoldDB" id="A0A6A5K7U9"/>
<accession>A0A6A5K7U9</accession>
<dbReference type="EMBL" id="ML975319">
    <property type="protein sequence ID" value="KAF1833378.1"/>
    <property type="molecule type" value="Genomic_DNA"/>
</dbReference>
<keyword evidence="1" id="KW-1133">Transmembrane helix</keyword>
<organism evidence="2 3">
    <name type="scientific">Decorospora gaudefroyi</name>
    <dbReference type="NCBI Taxonomy" id="184978"/>
    <lineage>
        <taxon>Eukaryota</taxon>
        <taxon>Fungi</taxon>
        <taxon>Dikarya</taxon>
        <taxon>Ascomycota</taxon>
        <taxon>Pezizomycotina</taxon>
        <taxon>Dothideomycetes</taxon>
        <taxon>Pleosporomycetidae</taxon>
        <taxon>Pleosporales</taxon>
        <taxon>Pleosporineae</taxon>
        <taxon>Pleosporaceae</taxon>
        <taxon>Decorospora</taxon>
    </lineage>
</organism>
<reference evidence="2" key="1">
    <citation type="submission" date="2020-01" db="EMBL/GenBank/DDBJ databases">
        <authorList>
            <consortium name="DOE Joint Genome Institute"/>
            <person name="Haridas S."/>
            <person name="Albert R."/>
            <person name="Binder M."/>
            <person name="Bloem J."/>
            <person name="Labutti K."/>
            <person name="Salamov A."/>
            <person name="Andreopoulos B."/>
            <person name="Baker S.E."/>
            <person name="Barry K."/>
            <person name="Bills G."/>
            <person name="Bluhm B.H."/>
            <person name="Cannon C."/>
            <person name="Castanera R."/>
            <person name="Culley D.E."/>
            <person name="Daum C."/>
            <person name="Ezra D."/>
            <person name="Gonzalez J.B."/>
            <person name="Henrissat B."/>
            <person name="Kuo A."/>
            <person name="Liang C."/>
            <person name="Lipzen A."/>
            <person name="Lutzoni F."/>
            <person name="Magnuson J."/>
            <person name="Mondo S."/>
            <person name="Nolan M."/>
            <person name="Ohm R."/>
            <person name="Pangilinan J."/>
            <person name="Park H.-J."/>
            <person name="Ramirez L."/>
            <person name="Alfaro M."/>
            <person name="Sun H."/>
            <person name="Tritt A."/>
            <person name="Yoshinaga Y."/>
            <person name="Zwiers L.-H."/>
            <person name="Turgeon B.G."/>
            <person name="Goodwin S.B."/>
            <person name="Spatafora J.W."/>
            <person name="Crous P.W."/>
            <person name="Grigoriev I.V."/>
        </authorList>
    </citation>
    <scope>NUCLEOTIDE SEQUENCE</scope>
    <source>
        <strain evidence="2">P77</strain>
    </source>
</reference>
<feature type="transmembrane region" description="Helical" evidence="1">
    <location>
        <begin position="20"/>
        <end position="37"/>
    </location>
</feature>
<protein>
    <submittedName>
        <fullName evidence="2">Uncharacterized protein</fullName>
    </submittedName>
</protein>
<feature type="transmembrane region" description="Helical" evidence="1">
    <location>
        <begin position="49"/>
        <end position="67"/>
    </location>
</feature>
<evidence type="ECO:0000313" key="3">
    <source>
        <dbReference type="Proteomes" id="UP000800040"/>
    </source>
</evidence>
<proteinExistence type="predicted"/>
<sequence length="68" mass="7620">MPPHSPRAHESKPRINPIPSPFLGLLQATFVLCRDLLKYIQTDINSAIKDFLTLYGVFVAITAILWLG</sequence>
<dbReference type="Proteomes" id="UP000800040">
    <property type="component" value="Unassembled WGS sequence"/>
</dbReference>
<name>A0A6A5K7U9_9PLEO</name>
<evidence type="ECO:0000256" key="1">
    <source>
        <dbReference type="SAM" id="Phobius"/>
    </source>
</evidence>
<evidence type="ECO:0000313" key="2">
    <source>
        <dbReference type="EMBL" id="KAF1833378.1"/>
    </source>
</evidence>
<keyword evidence="3" id="KW-1185">Reference proteome</keyword>